<keyword evidence="15" id="KW-0539">Nucleus</keyword>
<comment type="similarity">
    <text evidence="16">Belongs to the NUP153 family.</text>
</comment>
<evidence type="ECO:0000256" key="11">
    <source>
        <dbReference type="ARBA" id="ARBA00023010"/>
    </source>
</evidence>
<dbReference type="SUPFAM" id="SSF50729">
    <property type="entry name" value="PH domain-like"/>
    <property type="match status" value="1"/>
</dbReference>
<evidence type="ECO:0000256" key="2">
    <source>
        <dbReference type="ARBA" id="ARBA00004126"/>
    </source>
</evidence>
<evidence type="ECO:0000256" key="4">
    <source>
        <dbReference type="ARBA" id="ARBA00022448"/>
    </source>
</evidence>
<feature type="region of interest" description="Disordered" evidence="21">
    <location>
        <begin position="118"/>
        <end position="155"/>
    </location>
</feature>
<feature type="non-terminal residue" evidence="24">
    <location>
        <position position="1"/>
    </location>
</feature>
<keyword evidence="5" id="KW-0479">Metal-binding</keyword>
<feature type="compositionally biased region" description="Low complexity" evidence="21">
    <location>
        <begin position="27"/>
        <end position="36"/>
    </location>
</feature>
<evidence type="ECO:0000256" key="19">
    <source>
        <dbReference type="ARBA" id="ARBA00079437"/>
    </source>
</evidence>
<evidence type="ECO:0000256" key="14">
    <source>
        <dbReference type="ARBA" id="ARBA00023136"/>
    </source>
</evidence>
<keyword evidence="6" id="KW-0677">Repeat</keyword>
<feature type="region of interest" description="Disordered" evidence="21">
    <location>
        <begin position="20"/>
        <end position="86"/>
    </location>
</feature>
<evidence type="ECO:0000256" key="12">
    <source>
        <dbReference type="ARBA" id="ARBA00023125"/>
    </source>
</evidence>
<organism evidence="24">
    <name type="scientific">Spongospora subterranea</name>
    <dbReference type="NCBI Taxonomy" id="70186"/>
    <lineage>
        <taxon>Eukaryota</taxon>
        <taxon>Sar</taxon>
        <taxon>Rhizaria</taxon>
        <taxon>Endomyxa</taxon>
        <taxon>Phytomyxea</taxon>
        <taxon>Plasmodiophorida</taxon>
        <taxon>Plasmodiophoridae</taxon>
        <taxon>Spongospora</taxon>
    </lineage>
</organism>
<keyword evidence="13" id="KW-0906">Nuclear pore complex</keyword>
<evidence type="ECO:0000256" key="1">
    <source>
        <dbReference type="ARBA" id="ARBA00001947"/>
    </source>
</evidence>
<evidence type="ECO:0000256" key="13">
    <source>
        <dbReference type="ARBA" id="ARBA00023132"/>
    </source>
</evidence>
<dbReference type="EMBL" id="HACM01009201">
    <property type="protein sequence ID" value="CRZ09643.1"/>
    <property type="molecule type" value="Transcribed_RNA"/>
</dbReference>
<evidence type="ECO:0000256" key="18">
    <source>
        <dbReference type="ARBA" id="ARBA00078197"/>
    </source>
</evidence>
<accession>A0A0H5R682</accession>
<dbReference type="SMART" id="SM00160">
    <property type="entry name" value="RanBD"/>
    <property type="match status" value="1"/>
</dbReference>
<dbReference type="GO" id="GO:0031965">
    <property type="term" value="C:nuclear membrane"/>
    <property type="evidence" value="ECO:0007669"/>
    <property type="project" value="UniProtKB-SubCell"/>
</dbReference>
<keyword evidence="7 20" id="KW-0863">Zinc-finger</keyword>
<evidence type="ECO:0000259" key="22">
    <source>
        <dbReference type="PROSITE" id="PS50196"/>
    </source>
</evidence>
<keyword evidence="10" id="KW-0653">Protein transport</keyword>
<dbReference type="SUPFAM" id="SSF90209">
    <property type="entry name" value="Ran binding protein zinc finger-like"/>
    <property type="match status" value="1"/>
</dbReference>
<feature type="domain" description="RanBD1" evidence="22">
    <location>
        <begin position="336"/>
        <end position="436"/>
    </location>
</feature>
<proteinExistence type="inferred from homology"/>
<evidence type="ECO:0000256" key="7">
    <source>
        <dbReference type="ARBA" id="ARBA00022771"/>
    </source>
</evidence>
<evidence type="ECO:0000256" key="3">
    <source>
        <dbReference type="ARBA" id="ARBA00004567"/>
    </source>
</evidence>
<dbReference type="InterPro" id="IPR001876">
    <property type="entry name" value="Znf_RanBP2"/>
</dbReference>
<keyword evidence="12" id="KW-0238">DNA-binding</keyword>
<dbReference type="PROSITE" id="PS50199">
    <property type="entry name" value="ZF_RANBP2_2"/>
    <property type="match status" value="1"/>
</dbReference>
<dbReference type="GO" id="GO:0015031">
    <property type="term" value="P:protein transport"/>
    <property type="evidence" value="ECO:0007669"/>
    <property type="project" value="UniProtKB-KW"/>
</dbReference>
<evidence type="ECO:0000256" key="6">
    <source>
        <dbReference type="ARBA" id="ARBA00022737"/>
    </source>
</evidence>
<reference evidence="24" key="1">
    <citation type="submission" date="2015-04" db="EMBL/GenBank/DDBJ databases">
        <title>The genome sequence of the plant pathogenic Rhizarian Plasmodiophora brassicae reveals insights in its biotrophic life cycle and the origin of chitin synthesis.</title>
        <authorList>
            <person name="Schwelm A."/>
            <person name="Fogelqvist J."/>
            <person name="Knaust A."/>
            <person name="Julke S."/>
            <person name="Lilja T."/>
            <person name="Dhandapani V."/>
            <person name="Bonilla-Rosso G."/>
            <person name="Karlsson M."/>
            <person name="Shevchenko A."/>
            <person name="Choi S.R."/>
            <person name="Kim H.G."/>
            <person name="Park J.Y."/>
            <person name="Lim Y.P."/>
            <person name="Ludwig-Muller J."/>
            <person name="Dixelius C."/>
        </authorList>
    </citation>
    <scope>NUCLEOTIDE SEQUENCE</scope>
    <source>
        <tissue evidence="24">Potato root galls</tissue>
    </source>
</reference>
<dbReference type="Pfam" id="PF08911">
    <property type="entry name" value="NUP50"/>
    <property type="match status" value="1"/>
</dbReference>
<evidence type="ECO:0000256" key="20">
    <source>
        <dbReference type="PROSITE-ProRule" id="PRU00322"/>
    </source>
</evidence>
<sequence length="481" mass="50775">VIAARALISKPEVIVRHGSGVYRHGHGSQTSISQHSSSDKDCRPELTPMGRKRQANAELVQDAEDSDNVEEETPDSTWKSATQDEMAQREIVRVSRRKAIAPLPADYPVFNFAEVAAAPSPPSPPSSLRTSPKLSPRAGPSSPSKSPAKSPSAPSCDNPLLKFMPAAGAWNCQCCLLSNTPDRAKCIACDSPAPGSKSPAKSQAPSVSETAYKFGASQVDAPDTTASTFKFGSSQGETPAATASAFKFGAAQGDAPASTFNFGTIPSNLSATAAAFNPSETKFAFGGAPSTEGHTLTKTFSSLSESGGSSFSFLATAGATSTVGSGFQFGNKASSFVEPAAVVEPLKDPLPSGEESDVIELKVPIVAYQLKEVEKDVDGKVEKKQSWLECGSGDIHANTYKAGDNGQTVLARLVLRMAKTHRLSLNLPVFKGMMIETPNEKMVRLSTVSADDPTRFDTYLLKAKSKDEMDPLVKWLQGHAA</sequence>
<dbReference type="GO" id="GO:0003677">
    <property type="term" value="F:DNA binding"/>
    <property type="evidence" value="ECO:0007669"/>
    <property type="project" value="UniProtKB-KW"/>
</dbReference>
<evidence type="ECO:0000256" key="16">
    <source>
        <dbReference type="ARBA" id="ARBA00060842"/>
    </source>
</evidence>
<dbReference type="AlphaFoldDB" id="A0A0H5R682"/>
<evidence type="ECO:0000259" key="23">
    <source>
        <dbReference type="PROSITE" id="PS50199"/>
    </source>
</evidence>
<dbReference type="InterPro" id="IPR036443">
    <property type="entry name" value="Znf_RanBP2_sf"/>
</dbReference>
<evidence type="ECO:0000256" key="8">
    <source>
        <dbReference type="ARBA" id="ARBA00022816"/>
    </source>
</evidence>
<dbReference type="Gene3D" id="4.10.1060.10">
    <property type="entry name" value="Zinc finger, RanBP2-type"/>
    <property type="match status" value="1"/>
</dbReference>
<feature type="compositionally biased region" description="Polar residues" evidence="21">
    <location>
        <begin position="75"/>
        <end position="85"/>
    </location>
</feature>
<evidence type="ECO:0000256" key="10">
    <source>
        <dbReference type="ARBA" id="ARBA00022927"/>
    </source>
</evidence>
<dbReference type="FunFam" id="4.10.1060.10:FF:000001">
    <property type="entry name" value="Nuclear pore complex protein Nup153"/>
    <property type="match status" value="1"/>
</dbReference>
<dbReference type="Gene3D" id="2.30.29.30">
    <property type="entry name" value="Pleckstrin-homology domain (PH domain)/Phosphotyrosine-binding domain (PTB)"/>
    <property type="match status" value="1"/>
</dbReference>
<comment type="subcellular location">
    <subcellularLocation>
        <location evidence="2">Nucleus membrane</location>
    </subcellularLocation>
    <subcellularLocation>
        <location evidence="3">Nucleus</location>
        <location evidence="3">Nuclear pore complex</location>
    </subcellularLocation>
</comment>
<keyword evidence="4" id="KW-0813">Transport</keyword>
<protein>
    <recommendedName>
        <fullName evidence="17">Nuclear pore complex protein Nup153</fullName>
    </recommendedName>
    <alternativeName>
        <fullName evidence="19">153 kDa nucleoporin</fullName>
    </alternativeName>
    <alternativeName>
        <fullName evidence="18">Nucleoporin Nup153</fullName>
    </alternativeName>
</protein>
<keyword evidence="9" id="KW-0862">Zinc</keyword>
<dbReference type="GO" id="GO:0008270">
    <property type="term" value="F:zinc ion binding"/>
    <property type="evidence" value="ECO:0007669"/>
    <property type="project" value="UniProtKB-KW"/>
</dbReference>
<evidence type="ECO:0000256" key="17">
    <source>
        <dbReference type="ARBA" id="ARBA00068609"/>
    </source>
</evidence>
<evidence type="ECO:0000256" key="15">
    <source>
        <dbReference type="ARBA" id="ARBA00023242"/>
    </source>
</evidence>
<dbReference type="PROSITE" id="PS01358">
    <property type="entry name" value="ZF_RANBP2_1"/>
    <property type="match status" value="1"/>
</dbReference>
<dbReference type="GO" id="GO:0051028">
    <property type="term" value="P:mRNA transport"/>
    <property type="evidence" value="ECO:0007669"/>
    <property type="project" value="UniProtKB-KW"/>
</dbReference>
<name>A0A0H5R682_9EUKA</name>
<feature type="compositionally biased region" description="Acidic residues" evidence="21">
    <location>
        <begin position="61"/>
        <end position="74"/>
    </location>
</feature>
<feature type="domain" description="RanBP2-type" evidence="23">
    <location>
        <begin position="166"/>
        <end position="195"/>
    </location>
</feature>
<dbReference type="InterPro" id="IPR015007">
    <property type="entry name" value="NUP2/50/61"/>
</dbReference>
<evidence type="ECO:0000256" key="21">
    <source>
        <dbReference type="SAM" id="MobiDB-lite"/>
    </source>
</evidence>
<evidence type="ECO:0000313" key="24">
    <source>
        <dbReference type="EMBL" id="CRZ09643.1"/>
    </source>
</evidence>
<comment type="cofactor">
    <cofactor evidence="1">
        <name>Zn(2+)</name>
        <dbReference type="ChEBI" id="CHEBI:29105"/>
    </cofactor>
</comment>
<keyword evidence="11" id="KW-0811">Translocation</keyword>
<feature type="compositionally biased region" description="Low complexity" evidence="21">
    <location>
        <begin position="126"/>
        <end position="155"/>
    </location>
</feature>
<dbReference type="PROSITE" id="PS50196">
    <property type="entry name" value="RANBD1"/>
    <property type="match status" value="1"/>
</dbReference>
<dbReference type="InterPro" id="IPR011993">
    <property type="entry name" value="PH-like_dom_sf"/>
</dbReference>
<keyword evidence="14" id="KW-0472">Membrane</keyword>
<dbReference type="GO" id="GO:0005643">
    <property type="term" value="C:nuclear pore"/>
    <property type="evidence" value="ECO:0007669"/>
    <property type="project" value="UniProtKB-SubCell"/>
</dbReference>
<evidence type="ECO:0000256" key="5">
    <source>
        <dbReference type="ARBA" id="ARBA00022723"/>
    </source>
</evidence>
<evidence type="ECO:0000256" key="9">
    <source>
        <dbReference type="ARBA" id="ARBA00022833"/>
    </source>
</evidence>
<dbReference type="InterPro" id="IPR000156">
    <property type="entry name" value="Ran_bind_dom"/>
</dbReference>
<keyword evidence="8" id="KW-0509">mRNA transport</keyword>